<dbReference type="AlphaFoldDB" id="A0A443HTF3"/>
<keyword evidence="1" id="KW-0472">Membrane</keyword>
<feature type="transmembrane region" description="Helical" evidence="1">
    <location>
        <begin position="113"/>
        <end position="132"/>
    </location>
</feature>
<dbReference type="Proteomes" id="UP000283841">
    <property type="component" value="Unassembled WGS sequence"/>
</dbReference>
<feature type="transmembrane region" description="Helical" evidence="1">
    <location>
        <begin position="214"/>
        <end position="232"/>
    </location>
</feature>
<dbReference type="RefSeq" id="XP_028484742.1">
    <property type="nucleotide sequence ID" value="XM_028630721.1"/>
</dbReference>
<dbReference type="EMBL" id="RCNU01000006">
    <property type="protein sequence ID" value="RWQ95097.1"/>
    <property type="molecule type" value="Genomic_DNA"/>
</dbReference>
<gene>
    <name evidence="2" type="ORF">C8Q69DRAFT_468860</name>
</gene>
<organism evidence="2 3">
    <name type="scientific">Byssochlamys spectabilis</name>
    <name type="common">Paecilomyces variotii</name>
    <dbReference type="NCBI Taxonomy" id="264951"/>
    <lineage>
        <taxon>Eukaryota</taxon>
        <taxon>Fungi</taxon>
        <taxon>Dikarya</taxon>
        <taxon>Ascomycota</taxon>
        <taxon>Pezizomycotina</taxon>
        <taxon>Eurotiomycetes</taxon>
        <taxon>Eurotiomycetidae</taxon>
        <taxon>Eurotiales</taxon>
        <taxon>Thermoascaceae</taxon>
        <taxon>Paecilomyces</taxon>
    </lineage>
</organism>
<keyword evidence="3" id="KW-1185">Reference proteome</keyword>
<keyword evidence="1" id="KW-0812">Transmembrane</keyword>
<accession>A0A443HTF3</accession>
<evidence type="ECO:0000313" key="3">
    <source>
        <dbReference type="Proteomes" id="UP000283841"/>
    </source>
</evidence>
<protein>
    <submittedName>
        <fullName evidence="2">Uncharacterized protein</fullName>
    </submittedName>
</protein>
<dbReference type="GeneID" id="39599998"/>
<comment type="caution">
    <text evidence="2">The sequence shown here is derived from an EMBL/GenBank/DDBJ whole genome shotgun (WGS) entry which is preliminary data.</text>
</comment>
<proteinExistence type="predicted"/>
<keyword evidence="1" id="KW-1133">Transmembrane helix</keyword>
<reference evidence="2 3" key="1">
    <citation type="journal article" date="2018" name="Front. Microbiol.">
        <title>Genomic and genetic insights into a cosmopolitan fungus, Paecilomyces variotii (Eurotiales).</title>
        <authorList>
            <person name="Urquhart A.S."/>
            <person name="Mondo S.J."/>
            <person name="Makela M.R."/>
            <person name="Hane J.K."/>
            <person name="Wiebenga A."/>
            <person name="He G."/>
            <person name="Mihaltcheva S."/>
            <person name="Pangilinan J."/>
            <person name="Lipzen A."/>
            <person name="Barry K."/>
            <person name="de Vries R.P."/>
            <person name="Grigoriev I.V."/>
            <person name="Idnurm A."/>
        </authorList>
    </citation>
    <scope>NUCLEOTIDE SEQUENCE [LARGE SCALE GENOMIC DNA]</scope>
    <source>
        <strain evidence="2 3">CBS 101075</strain>
    </source>
</reference>
<evidence type="ECO:0000313" key="2">
    <source>
        <dbReference type="EMBL" id="RWQ95097.1"/>
    </source>
</evidence>
<feature type="transmembrane region" description="Helical" evidence="1">
    <location>
        <begin position="138"/>
        <end position="155"/>
    </location>
</feature>
<name>A0A443HTF3_BYSSP</name>
<feature type="transmembrane region" description="Helical" evidence="1">
    <location>
        <begin position="238"/>
        <end position="257"/>
    </location>
</feature>
<dbReference type="VEuPathDB" id="FungiDB:C8Q69DRAFT_468860"/>
<sequence>MLLSSLRNWAPFRIDALGLVTMLGADALNLTLGRLVYSRFAEFLPLLGAFLIANNDITKPIPGFVAYNITDGIMATDVTGWFSRWLLCQEFKPCSTILCISIRETERLTLRHTASFIIGITCMTPIIVLPIVMGDWWGFVNALSMLLSILVRKVIMDQNRHAISTAARQAFDTSKDVVKTFWTLPTGTVITIYTPRRILTDVLLTNPRPHRLRLYNAARALGWVAFGCHIISLGMTTLFNQIISVALLLLATVMVVYRFGEREYLIGNDIVICRCDAKGERFRAATYARLDLSGKEEESMVLWNLFPHKTNTEWWSKYRDCVRQGNSGFTSWDEKLAGYYDEKVV</sequence>
<evidence type="ECO:0000256" key="1">
    <source>
        <dbReference type="SAM" id="Phobius"/>
    </source>
</evidence>